<dbReference type="InterPro" id="IPR011006">
    <property type="entry name" value="CheY-like_superfamily"/>
</dbReference>
<dbReference type="SUPFAM" id="SSF47384">
    <property type="entry name" value="Homodimeric domain of signal transducing histidine kinase"/>
    <property type="match status" value="1"/>
</dbReference>
<evidence type="ECO:0000313" key="12">
    <source>
        <dbReference type="EMBL" id="CDZ76852.1"/>
    </source>
</evidence>
<proteinExistence type="predicted"/>
<dbReference type="eggNOG" id="COG5002">
    <property type="taxonomic scope" value="Bacteria"/>
</dbReference>
<feature type="modified residue" description="4-aspartylphosphate" evidence="7">
    <location>
        <position position="869"/>
    </location>
</feature>
<dbReference type="CDD" id="cd00082">
    <property type="entry name" value="HisKA"/>
    <property type="match status" value="1"/>
</dbReference>
<dbReference type="InterPro" id="IPR029016">
    <property type="entry name" value="GAF-like_dom_sf"/>
</dbReference>
<dbReference type="EMBL" id="CCSB01000001">
    <property type="protein sequence ID" value="CDZ76852.1"/>
    <property type="molecule type" value="Genomic_DNA"/>
</dbReference>
<keyword evidence="4" id="KW-0808">Transferase</keyword>
<dbReference type="InterPro" id="IPR036890">
    <property type="entry name" value="HATPase_C_sf"/>
</dbReference>
<dbReference type="GO" id="GO:0019825">
    <property type="term" value="F:oxygen binding"/>
    <property type="evidence" value="ECO:0007669"/>
    <property type="project" value="InterPro"/>
</dbReference>
<dbReference type="Pfam" id="PF08447">
    <property type="entry name" value="PAS_3"/>
    <property type="match status" value="1"/>
</dbReference>
<evidence type="ECO:0000256" key="2">
    <source>
        <dbReference type="ARBA" id="ARBA00012438"/>
    </source>
</evidence>
<evidence type="ECO:0000259" key="9">
    <source>
        <dbReference type="PROSITE" id="PS50109"/>
    </source>
</evidence>
<feature type="region of interest" description="Disordered" evidence="8">
    <location>
        <begin position="468"/>
        <end position="489"/>
    </location>
</feature>
<dbReference type="InterPro" id="IPR000700">
    <property type="entry name" value="PAS-assoc_C"/>
</dbReference>
<dbReference type="SMART" id="SM00387">
    <property type="entry name" value="HATPase_c"/>
    <property type="match status" value="1"/>
</dbReference>
<evidence type="ECO:0000256" key="8">
    <source>
        <dbReference type="SAM" id="MobiDB-lite"/>
    </source>
</evidence>
<dbReference type="InterPro" id="IPR012292">
    <property type="entry name" value="Globin/Proto"/>
</dbReference>
<dbReference type="SUPFAM" id="SSF55874">
    <property type="entry name" value="ATPase domain of HSP90 chaperone/DNA topoisomerase II/histidine kinase"/>
    <property type="match status" value="1"/>
</dbReference>
<dbReference type="RefSeq" id="WP_052403150.1">
    <property type="nucleotide sequence ID" value="NZ_CCVW01000001.1"/>
</dbReference>
<accession>A0A078KV31</accession>
<feature type="domain" description="PAC" evidence="11">
    <location>
        <begin position="233"/>
        <end position="285"/>
    </location>
</feature>
<dbReference type="PANTHER" id="PTHR45339">
    <property type="entry name" value="HYBRID SIGNAL TRANSDUCTION HISTIDINE KINASE J"/>
    <property type="match status" value="1"/>
</dbReference>
<evidence type="ECO:0000259" key="10">
    <source>
        <dbReference type="PROSITE" id="PS50110"/>
    </source>
</evidence>
<evidence type="ECO:0000256" key="3">
    <source>
        <dbReference type="ARBA" id="ARBA00022553"/>
    </source>
</evidence>
<dbReference type="Proteomes" id="UP000044071">
    <property type="component" value="Unassembled WGS sequence"/>
</dbReference>
<feature type="domain" description="Response regulatory" evidence="10">
    <location>
        <begin position="820"/>
        <end position="936"/>
    </location>
</feature>
<dbReference type="InterPro" id="IPR000014">
    <property type="entry name" value="PAS"/>
</dbReference>
<dbReference type="PROSITE" id="PS50113">
    <property type="entry name" value="PAC"/>
    <property type="match status" value="1"/>
</dbReference>
<dbReference type="Pfam" id="PF00512">
    <property type="entry name" value="HisKA"/>
    <property type="match status" value="1"/>
</dbReference>
<evidence type="ECO:0000256" key="6">
    <source>
        <dbReference type="ARBA" id="ARBA00023012"/>
    </source>
</evidence>
<dbReference type="Pfam" id="PF13185">
    <property type="entry name" value="GAF_2"/>
    <property type="match status" value="1"/>
</dbReference>
<evidence type="ECO:0000256" key="4">
    <source>
        <dbReference type="ARBA" id="ARBA00022679"/>
    </source>
</evidence>
<dbReference type="Gene3D" id="3.30.450.40">
    <property type="match status" value="1"/>
</dbReference>
<dbReference type="Gene3D" id="3.30.450.20">
    <property type="entry name" value="PAS domain"/>
    <property type="match status" value="1"/>
</dbReference>
<dbReference type="Gene3D" id="1.10.490.10">
    <property type="entry name" value="Globins"/>
    <property type="match status" value="1"/>
</dbReference>
<dbReference type="InterPro" id="IPR035965">
    <property type="entry name" value="PAS-like_dom_sf"/>
</dbReference>
<dbReference type="GO" id="GO:0020037">
    <property type="term" value="F:heme binding"/>
    <property type="evidence" value="ECO:0007669"/>
    <property type="project" value="InterPro"/>
</dbReference>
<dbReference type="STRING" id="1034943.BN59_01128"/>
<dbReference type="CDD" id="cd01068">
    <property type="entry name" value="globin_sensor"/>
    <property type="match status" value="1"/>
</dbReference>
<evidence type="ECO:0000313" key="13">
    <source>
        <dbReference type="Proteomes" id="UP000044071"/>
    </source>
</evidence>
<keyword evidence="5 12" id="KW-0418">Kinase</keyword>
<keyword evidence="13" id="KW-1185">Reference proteome</keyword>
<dbReference type="InterPro" id="IPR001610">
    <property type="entry name" value="PAC"/>
</dbReference>
<dbReference type="eggNOG" id="COG0745">
    <property type="taxonomic scope" value="Bacteria"/>
</dbReference>
<dbReference type="InterPro" id="IPR044398">
    <property type="entry name" value="Globin-sensor_dom"/>
</dbReference>
<dbReference type="SMART" id="SM00086">
    <property type="entry name" value="PAC"/>
    <property type="match status" value="1"/>
</dbReference>
<dbReference type="InterPro" id="IPR003018">
    <property type="entry name" value="GAF"/>
</dbReference>
<evidence type="ECO:0000256" key="5">
    <source>
        <dbReference type="ARBA" id="ARBA00022777"/>
    </source>
</evidence>
<dbReference type="PANTHER" id="PTHR45339:SF1">
    <property type="entry name" value="HYBRID SIGNAL TRANSDUCTION HISTIDINE KINASE J"/>
    <property type="match status" value="1"/>
</dbReference>
<feature type="domain" description="Histidine kinase" evidence="9">
    <location>
        <begin position="554"/>
        <end position="785"/>
    </location>
</feature>
<dbReference type="InterPro" id="IPR004358">
    <property type="entry name" value="Sig_transdc_His_kin-like_C"/>
</dbReference>
<dbReference type="PRINTS" id="PR00344">
    <property type="entry name" value="BCTRLSENSOR"/>
</dbReference>
<dbReference type="EC" id="2.7.13.3" evidence="2"/>
<dbReference type="Gene3D" id="1.10.287.130">
    <property type="match status" value="1"/>
</dbReference>
<organism evidence="12 13">
    <name type="scientific">Legionella massiliensis</name>
    <dbReference type="NCBI Taxonomy" id="1034943"/>
    <lineage>
        <taxon>Bacteria</taxon>
        <taxon>Pseudomonadati</taxon>
        <taxon>Pseudomonadota</taxon>
        <taxon>Gammaproteobacteria</taxon>
        <taxon>Legionellales</taxon>
        <taxon>Legionellaceae</taxon>
        <taxon>Legionella</taxon>
    </lineage>
</organism>
<dbReference type="NCBIfam" id="TIGR00229">
    <property type="entry name" value="sensory_box"/>
    <property type="match status" value="1"/>
</dbReference>
<gene>
    <name evidence="12" type="primary">luxQ_3</name>
    <name evidence="12" type="ORF">BN59_01128</name>
</gene>
<dbReference type="Gene3D" id="3.40.50.2300">
    <property type="match status" value="2"/>
</dbReference>
<keyword evidence="6" id="KW-0902">Two-component regulatory system</keyword>
<dbReference type="InterPro" id="IPR005467">
    <property type="entry name" value="His_kinase_dom"/>
</dbReference>
<keyword evidence="3 7" id="KW-0597">Phosphoprotein</keyword>
<dbReference type="InterPro" id="IPR003661">
    <property type="entry name" value="HisK_dim/P_dom"/>
</dbReference>
<feature type="domain" description="Response regulatory" evidence="10">
    <location>
        <begin position="965"/>
        <end position="1082"/>
    </location>
</feature>
<protein>
    <recommendedName>
        <fullName evidence="2">histidine kinase</fullName>
        <ecNumber evidence="2">2.7.13.3</ecNumber>
    </recommendedName>
</protein>
<comment type="catalytic activity">
    <reaction evidence="1">
        <text>ATP + protein L-histidine = ADP + protein N-phospho-L-histidine.</text>
        <dbReference type="EC" id="2.7.13.3"/>
    </reaction>
</comment>
<feature type="modified residue" description="4-aspartylphosphate" evidence="7">
    <location>
        <position position="1015"/>
    </location>
</feature>
<dbReference type="SMART" id="SM00388">
    <property type="entry name" value="HisKA"/>
    <property type="match status" value="1"/>
</dbReference>
<dbReference type="CDD" id="cd16922">
    <property type="entry name" value="HATPase_EvgS-ArcB-TorS-like"/>
    <property type="match status" value="1"/>
</dbReference>
<name>A0A078KV31_9GAMM</name>
<dbReference type="GO" id="GO:0000155">
    <property type="term" value="F:phosphorelay sensor kinase activity"/>
    <property type="evidence" value="ECO:0007669"/>
    <property type="project" value="InterPro"/>
</dbReference>
<dbReference type="CDD" id="cd00156">
    <property type="entry name" value="REC"/>
    <property type="match status" value="1"/>
</dbReference>
<dbReference type="SUPFAM" id="SSF52172">
    <property type="entry name" value="CheY-like"/>
    <property type="match status" value="2"/>
</dbReference>
<dbReference type="CDD" id="cd00130">
    <property type="entry name" value="PAS"/>
    <property type="match status" value="1"/>
</dbReference>
<dbReference type="PROSITE" id="PS50110">
    <property type="entry name" value="RESPONSE_REGULATORY"/>
    <property type="match status" value="2"/>
</dbReference>
<sequence>MSILLDPIAIKKRFEIKEADLIALRQYGEKVQEEGAIKQFLDEFYNWMETLEEYNQFFSDKSVRDRVKNQQQFYWAEFFNAEINEKFLKGRHRIGEVHAKIKLPLVVHISAISFSAEWWLSHIQESGLPKAQIKATVSAFTRLIKLDLAIVSEVFSQQSTAGWYLEALGKVQCLVEFNMDGSIISANENFLNVMNYSISEIQGKHHNLFVSAEHRDSQDYKAFWDKLNRGQFEAGEFKLIGKNGKEVWMQSSYNPILDLVNRPFKVVKFSTDISEQKYLIEKSRKEMEAAITNLDRQNTLKTSLSELFNVMRGELNIEELASNLLNKLSELVNVHIGAFYLLNKNKLELVASYAYTKRKNISNIFELGEGLVGQCAREKKAIVISNIPEDYIKITSGLGETAPRMIMVIPIIFEKQLIAVLEIGTLDLFTDDHLSFLQSASENIAISLNSASARSRLQALLEETQAQQEELRSSNEELEEKTRELERTQQGLKLQTEELRVSNEELADRTKDLELQKNDIESKNKEIEITKQALERRAKELEIASKYKSEFLANMSHELRTPLNSLLILAKELAENEEQNLTPHQLEAAKIIHEGGIDLLTLINDILDLSKVEAGKLDIHIEPFALNDLVSNLERQFSPLAKNKDLQFKTNISPNCPRTIFSDSLRTEQILKNLLSNAFKFTSKGSVTLAIEKASAELMPLQRKSSEEFFALSVVDTGIGIPEDKQREIFEAFQQADGSTSRKYGGTGLGLTISRQLAKLLGGELHIRSKTGEGSTFTLYLPCKVEGFSNEKEFIRDLNTVNHQVKTSPPAQKTGDIKAKVLIVEDNHESQIAIASVIRNENVIITTAQTGQEAEMQLKANQFDLIILDLNLPDTTGFNLMKKLSDEKQIVIPPVIIYTGRDLSSKEHKLLKEYSNSIVIKGVNSAERLLDETQLFLHSMQANLPANQKTVQLLHAAEVVLKNRKILLVDDDMRNAFALSSALTKHGLKVIIAENGKHAIEKLEQEFDIEIVLMDIMMPIMNGFEAMTYLRKQERFQKLPIIALTAKAMLEDRVACLNAGANDYLTKPIDMEKLVNLIKVWLFKEAGAEQGVAAELTTEDAV</sequence>
<dbReference type="PROSITE" id="PS50109">
    <property type="entry name" value="HIS_KIN"/>
    <property type="match status" value="1"/>
</dbReference>
<evidence type="ECO:0000259" key="11">
    <source>
        <dbReference type="PROSITE" id="PS50113"/>
    </source>
</evidence>
<dbReference type="Pfam" id="PF00072">
    <property type="entry name" value="Response_reg"/>
    <property type="match status" value="2"/>
</dbReference>
<dbReference type="Pfam" id="PF11563">
    <property type="entry name" value="Protoglobin"/>
    <property type="match status" value="1"/>
</dbReference>
<feature type="compositionally biased region" description="Basic and acidic residues" evidence="8">
    <location>
        <begin position="469"/>
        <end position="487"/>
    </location>
</feature>
<dbReference type="SUPFAM" id="SSF46458">
    <property type="entry name" value="Globin-like"/>
    <property type="match status" value="1"/>
</dbReference>
<reference evidence="12 13" key="1">
    <citation type="submission" date="2014-06" db="EMBL/GenBank/DDBJ databases">
        <authorList>
            <person name="Urmite Genomes Urmite Genomes"/>
        </authorList>
    </citation>
    <scope>NUCLEOTIDE SEQUENCE [LARGE SCALE GENOMIC DNA]</scope>
</reference>
<dbReference type="AlphaFoldDB" id="A0A078KV31"/>
<dbReference type="InterPro" id="IPR036097">
    <property type="entry name" value="HisK_dim/P_sf"/>
</dbReference>
<dbReference type="InterPro" id="IPR001789">
    <property type="entry name" value="Sig_transdc_resp-reg_receiver"/>
</dbReference>
<dbReference type="InterPro" id="IPR009050">
    <property type="entry name" value="Globin-like_sf"/>
</dbReference>
<dbReference type="Pfam" id="PF02518">
    <property type="entry name" value="HATPase_c"/>
    <property type="match status" value="1"/>
</dbReference>
<dbReference type="CDD" id="cd17546">
    <property type="entry name" value="REC_hyHK_CKI1_RcsC-like"/>
    <property type="match status" value="1"/>
</dbReference>
<dbReference type="FunFam" id="3.30.565.10:FF:000010">
    <property type="entry name" value="Sensor histidine kinase RcsC"/>
    <property type="match status" value="1"/>
</dbReference>
<dbReference type="InterPro" id="IPR003594">
    <property type="entry name" value="HATPase_dom"/>
</dbReference>
<evidence type="ECO:0000256" key="1">
    <source>
        <dbReference type="ARBA" id="ARBA00000085"/>
    </source>
</evidence>
<dbReference type="InterPro" id="IPR039379">
    <property type="entry name" value="Protoglobin_sensor_dom"/>
</dbReference>
<dbReference type="SMART" id="SM00448">
    <property type="entry name" value="REC"/>
    <property type="match status" value="2"/>
</dbReference>
<dbReference type="Gene3D" id="3.30.565.10">
    <property type="entry name" value="Histidine kinase-like ATPase, C-terminal domain"/>
    <property type="match status" value="1"/>
</dbReference>
<dbReference type="InterPro" id="IPR013655">
    <property type="entry name" value="PAS_fold_3"/>
</dbReference>
<evidence type="ECO:0000256" key="7">
    <source>
        <dbReference type="PROSITE-ProRule" id="PRU00169"/>
    </source>
</evidence>
<dbReference type="SUPFAM" id="SSF55785">
    <property type="entry name" value="PYP-like sensor domain (PAS domain)"/>
    <property type="match status" value="1"/>
</dbReference>
<dbReference type="SUPFAM" id="SSF55781">
    <property type="entry name" value="GAF domain-like"/>
    <property type="match status" value="1"/>
</dbReference>
<dbReference type="SMART" id="SM00065">
    <property type="entry name" value="GAF"/>
    <property type="match status" value="1"/>
</dbReference>